<evidence type="ECO:0000313" key="2">
    <source>
        <dbReference type="Proteomes" id="UP001054252"/>
    </source>
</evidence>
<proteinExistence type="predicted"/>
<dbReference type="AlphaFoldDB" id="A0AAV5MG90"/>
<gene>
    <name evidence="1" type="ORF">SLEP1_g55740</name>
</gene>
<sequence length="41" mass="4719">MEEDAEELVEEHNLETELVVEFDKLNPELDAALEEEPSYAV</sequence>
<comment type="caution">
    <text evidence="1">The sequence shown here is derived from an EMBL/GenBank/DDBJ whole genome shotgun (WGS) entry which is preliminary data.</text>
</comment>
<evidence type="ECO:0000313" key="1">
    <source>
        <dbReference type="EMBL" id="GKV48966.1"/>
    </source>
</evidence>
<name>A0AAV5MG90_9ROSI</name>
<dbReference type="Proteomes" id="UP001054252">
    <property type="component" value="Unassembled WGS sequence"/>
</dbReference>
<keyword evidence="2" id="KW-1185">Reference proteome</keyword>
<organism evidence="1 2">
    <name type="scientific">Rubroshorea leprosula</name>
    <dbReference type="NCBI Taxonomy" id="152421"/>
    <lineage>
        <taxon>Eukaryota</taxon>
        <taxon>Viridiplantae</taxon>
        <taxon>Streptophyta</taxon>
        <taxon>Embryophyta</taxon>
        <taxon>Tracheophyta</taxon>
        <taxon>Spermatophyta</taxon>
        <taxon>Magnoliopsida</taxon>
        <taxon>eudicotyledons</taxon>
        <taxon>Gunneridae</taxon>
        <taxon>Pentapetalae</taxon>
        <taxon>rosids</taxon>
        <taxon>malvids</taxon>
        <taxon>Malvales</taxon>
        <taxon>Dipterocarpaceae</taxon>
        <taxon>Rubroshorea</taxon>
    </lineage>
</organism>
<dbReference type="EMBL" id="BPVZ01000276">
    <property type="protein sequence ID" value="GKV48966.1"/>
    <property type="molecule type" value="Genomic_DNA"/>
</dbReference>
<accession>A0AAV5MG90</accession>
<reference evidence="1 2" key="1">
    <citation type="journal article" date="2021" name="Commun. Biol.">
        <title>The genome of Shorea leprosula (Dipterocarpaceae) highlights the ecological relevance of drought in aseasonal tropical rainforests.</title>
        <authorList>
            <person name="Ng K.K.S."/>
            <person name="Kobayashi M.J."/>
            <person name="Fawcett J.A."/>
            <person name="Hatakeyama M."/>
            <person name="Paape T."/>
            <person name="Ng C.H."/>
            <person name="Ang C.C."/>
            <person name="Tnah L.H."/>
            <person name="Lee C.T."/>
            <person name="Nishiyama T."/>
            <person name="Sese J."/>
            <person name="O'Brien M.J."/>
            <person name="Copetti D."/>
            <person name="Mohd Noor M.I."/>
            <person name="Ong R.C."/>
            <person name="Putra M."/>
            <person name="Sireger I.Z."/>
            <person name="Indrioko S."/>
            <person name="Kosugi Y."/>
            <person name="Izuno A."/>
            <person name="Isagi Y."/>
            <person name="Lee S.L."/>
            <person name="Shimizu K.K."/>
        </authorList>
    </citation>
    <scope>NUCLEOTIDE SEQUENCE [LARGE SCALE GENOMIC DNA]</scope>
    <source>
        <strain evidence="1">214</strain>
    </source>
</reference>
<protein>
    <submittedName>
        <fullName evidence="1">Uncharacterized protein</fullName>
    </submittedName>
</protein>